<feature type="domain" description="Rad21/Rec8-like protein N-terminal" evidence="4">
    <location>
        <begin position="1"/>
        <end position="99"/>
    </location>
</feature>
<dbReference type="InterPro" id="IPR039781">
    <property type="entry name" value="Rad21/Rec8-like"/>
</dbReference>
<dbReference type="InterPro" id="IPR006910">
    <property type="entry name" value="Rad21_Rec8_N"/>
</dbReference>
<feature type="compositionally biased region" description="Gly residues" evidence="3">
    <location>
        <begin position="265"/>
        <end position="274"/>
    </location>
</feature>
<evidence type="ECO:0000256" key="1">
    <source>
        <dbReference type="ARBA" id="ARBA00004123"/>
    </source>
</evidence>
<evidence type="ECO:0000256" key="3">
    <source>
        <dbReference type="SAM" id="MobiDB-lite"/>
    </source>
</evidence>
<feature type="compositionally biased region" description="Low complexity" evidence="3">
    <location>
        <begin position="315"/>
        <end position="328"/>
    </location>
</feature>
<dbReference type="PANTHER" id="PTHR12585">
    <property type="entry name" value="SCC1 / RAD21 FAMILY MEMBER"/>
    <property type="match status" value="1"/>
</dbReference>
<dbReference type="CDD" id="cd21789">
    <property type="entry name" value="Rad21_Rec8_M_SpRec8p-like"/>
    <property type="match status" value="1"/>
</dbReference>
<evidence type="ECO:0000256" key="2">
    <source>
        <dbReference type="ARBA" id="ARBA00023242"/>
    </source>
</evidence>
<feature type="region of interest" description="Disordered" evidence="3">
    <location>
        <begin position="228"/>
        <end position="279"/>
    </location>
</feature>
<dbReference type="GO" id="GO:0005634">
    <property type="term" value="C:nucleus"/>
    <property type="evidence" value="ECO:0007669"/>
    <property type="project" value="UniProtKB-SubCell"/>
</dbReference>
<dbReference type="GO" id="GO:0003682">
    <property type="term" value="F:chromatin binding"/>
    <property type="evidence" value="ECO:0007669"/>
    <property type="project" value="TreeGrafter"/>
</dbReference>
<sequence>MFYSQEVLTSRKYAVATVWLVATLGSKSTLKKVSRKAILDVDVAKACETIVRPEAPMALRLQSNLLYGVTRVYSQQCGYVLNDAEAAKNSMRDLLRVVRGRGLEVEGGTKGRADQLLLQDDPNFLPDFELVPIDLKQLELHFNPSVHDESQGSVLSPYDSQQMVGSNGGSQHTPMLNDFGRSSSLVGGPVGGGGSFSIRGDSGRGGRVGGQSEWLVEDGLDLEDLGLVVEDDGTGGDGGRQGSVHTGRGVGTDVGGSGSRADGARLGGDAGGQDDGLMQQDDGYMRILDNDQQQQPPTNQSATAHDNAGAQVLESHTTTSTASAPMAATRRRNKPASKVLVADTAMELRNGDLARWNTNYISNMQEAARHKFVSRAAAIAKENAKMWVMGGVGGWGQADTIVNGPLGMFSGAKLLEALTGLDLTGSGEKRSRDAITAAGDDGDDDRARKRSRVEGELSSDEVGRGVDHQYADDGYMPQGGEDYSMGIEQGREAPTPLDDRHLSSVFPWNQQSTGRGEGGSRRPTGIFTSATLPGGVGGGGSEVGLARRGSRLLSASPLVGRGIAVAGQDGGGDVGFGQDGYGTQQGRGDVEMSGLGLTDEDFELFGPAAEVDTQTAAQSQWVRTALDTESENFLGFVRAAIAEADAAREQAGDGDEEDDDAMGTVLFEKLLEPAGNTCVVAAQGLLHVLALGTKGLLEVGQGEAFGGIRLRAVGV</sequence>
<dbReference type="GO" id="GO:0030892">
    <property type="term" value="C:mitotic cohesin complex"/>
    <property type="evidence" value="ECO:0007669"/>
    <property type="project" value="TreeGrafter"/>
</dbReference>
<feature type="region of interest" description="Disordered" evidence="3">
    <location>
        <begin position="425"/>
        <end position="497"/>
    </location>
</feature>
<evidence type="ECO:0000313" key="6">
    <source>
        <dbReference type="Proteomes" id="UP001310594"/>
    </source>
</evidence>
<feature type="region of interest" description="Disordered" evidence="3">
    <location>
        <begin position="315"/>
        <end position="336"/>
    </location>
</feature>
<comment type="subcellular location">
    <subcellularLocation>
        <location evidence="1">Nucleus</location>
    </subcellularLocation>
</comment>
<gene>
    <name evidence="5" type="primary">rec8</name>
    <name evidence="5" type="ORF">LTR97_002406</name>
</gene>
<dbReference type="Pfam" id="PF04825">
    <property type="entry name" value="Rad21_Rec8_N"/>
    <property type="match status" value="1"/>
</dbReference>
<dbReference type="Proteomes" id="UP001310594">
    <property type="component" value="Unassembled WGS sequence"/>
</dbReference>
<dbReference type="AlphaFoldDB" id="A0AAN7WBG9"/>
<organism evidence="5 6">
    <name type="scientific">Elasticomyces elasticus</name>
    <dbReference type="NCBI Taxonomy" id="574655"/>
    <lineage>
        <taxon>Eukaryota</taxon>
        <taxon>Fungi</taxon>
        <taxon>Dikarya</taxon>
        <taxon>Ascomycota</taxon>
        <taxon>Pezizomycotina</taxon>
        <taxon>Dothideomycetes</taxon>
        <taxon>Dothideomycetidae</taxon>
        <taxon>Mycosphaerellales</taxon>
        <taxon>Teratosphaeriaceae</taxon>
        <taxon>Elasticomyces</taxon>
    </lineage>
</organism>
<dbReference type="GO" id="GO:0007064">
    <property type="term" value="P:mitotic sister chromatid cohesion"/>
    <property type="evidence" value="ECO:0007669"/>
    <property type="project" value="TreeGrafter"/>
</dbReference>
<protein>
    <submittedName>
        <fullName evidence="5">R8 protein</fullName>
    </submittedName>
</protein>
<proteinExistence type="predicted"/>
<feature type="compositionally biased region" description="Basic and acidic residues" evidence="3">
    <location>
        <begin position="461"/>
        <end position="471"/>
    </location>
</feature>
<evidence type="ECO:0000259" key="4">
    <source>
        <dbReference type="Pfam" id="PF04825"/>
    </source>
</evidence>
<name>A0AAN7WBG9_9PEZI</name>
<reference evidence="5" key="1">
    <citation type="submission" date="2023-08" db="EMBL/GenBank/DDBJ databases">
        <title>Black Yeasts Isolated from many extreme environments.</title>
        <authorList>
            <person name="Coleine C."/>
            <person name="Stajich J.E."/>
            <person name="Selbmann L."/>
        </authorList>
    </citation>
    <scope>NUCLEOTIDE SEQUENCE</scope>
    <source>
        <strain evidence="5">CCFEE 5810</strain>
    </source>
</reference>
<dbReference type="PANTHER" id="PTHR12585:SF70">
    <property type="entry name" value="RAD21_REC8 N TERMINAL DOMAIN PROTEIN (AFU_ORTHOLOGUE AFUA_6G02900)"/>
    <property type="match status" value="1"/>
</dbReference>
<dbReference type="EMBL" id="JAVRQU010000003">
    <property type="protein sequence ID" value="KAK5705288.1"/>
    <property type="molecule type" value="Genomic_DNA"/>
</dbReference>
<feature type="compositionally biased region" description="Gly residues" evidence="3">
    <location>
        <begin position="248"/>
        <end position="258"/>
    </location>
</feature>
<keyword evidence="2" id="KW-0539">Nucleus</keyword>
<accession>A0AAN7WBG9</accession>
<comment type="caution">
    <text evidence="5">The sequence shown here is derived from an EMBL/GenBank/DDBJ whole genome shotgun (WGS) entry which is preliminary data.</text>
</comment>
<evidence type="ECO:0000313" key="5">
    <source>
        <dbReference type="EMBL" id="KAK5705288.1"/>
    </source>
</evidence>